<dbReference type="AlphaFoldDB" id="A0A2S0ND91"/>
<dbReference type="PANTHER" id="PTHR40114">
    <property type="entry name" value="SLR0698 PROTEIN"/>
    <property type="match status" value="1"/>
</dbReference>
<sequence>MATEIERKFLVVGNGWKAAPRVRAIAQGYLAADPASVRIRIQDGAATLTIKGEAEGLVRDEFEYAVPLADAEAMLRLCPEPPIVKKRHEIVHAGKLWQVDAFEGALAGLVVAEVELERADEVITLPDWVGREVTWDRRYRNSSLIRHGLAGLSLDAAAPQRCTG</sequence>
<gene>
    <name evidence="3" type="ORF">C6569_12945</name>
</gene>
<dbReference type="PROSITE" id="PS51707">
    <property type="entry name" value="CYTH"/>
    <property type="match status" value="1"/>
</dbReference>
<organism evidence="3 4">
    <name type="scientific">Phreatobacter cathodiphilus</name>
    <dbReference type="NCBI Taxonomy" id="1868589"/>
    <lineage>
        <taxon>Bacteria</taxon>
        <taxon>Pseudomonadati</taxon>
        <taxon>Pseudomonadota</taxon>
        <taxon>Alphaproteobacteria</taxon>
        <taxon>Hyphomicrobiales</taxon>
        <taxon>Phreatobacteraceae</taxon>
        <taxon>Phreatobacter</taxon>
    </lineage>
</organism>
<dbReference type="InterPro" id="IPR033469">
    <property type="entry name" value="CYTH-like_dom_sf"/>
</dbReference>
<dbReference type="Proteomes" id="UP000237889">
    <property type="component" value="Chromosome"/>
</dbReference>
<dbReference type="EMBL" id="CP027668">
    <property type="protein sequence ID" value="AVO45901.1"/>
    <property type="molecule type" value="Genomic_DNA"/>
</dbReference>
<evidence type="ECO:0000313" key="3">
    <source>
        <dbReference type="EMBL" id="AVO45901.1"/>
    </source>
</evidence>
<protein>
    <submittedName>
        <fullName evidence="3">Adenylate cyclase</fullName>
    </submittedName>
</protein>
<dbReference type="OrthoDB" id="9805588at2"/>
<dbReference type="PIRSF" id="PIRSF016487">
    <property type="entry name" value="CYTH_UCP016487"/>
    <property type="match status" value="1"/>
</dbReference>
<dbReference type="KEGG" id="phr:C6569_12945"/>
<feature type="domain" description="CYTH" evidence="2">
    <location>
        <begin position="2"/>
        <end position="146"/>
    </location>
</feature>
<accession>A0A2S0ND91</accession>
<evidence type="ECO:0000259" key="2">
    <source>
        <dbReference type="PROSITE" id="PS51707"/>
    </source>
</evidence>
<proteinExistence type="predicted"/>
<dbReference type="SMART" id="SM01118">
    <property type="entry name" value="CYTH"/>
    <property type="match status" value="1"/>
</dbReference>
<dbReference type="Gene3D" id="2.40.320.10">
    <property type="entry name" value="Hypothetical Protein Pfu-838710-001"/>
    <property type="match status" value="1"/>
</dbReference>
<reference evidence="3 4" key="1">
    <citation type="submission" date="2018-03" db="EMBL/GenBank/DDBJ databases">
        <title>Genome sequencing of Phreatobacter sp.</title>
        <authorList>
            <person name="Kim S.-J."/>
            <person name="Heo J."/>
            <person name="Kwon S.-W."/>
        </authorList>
    </citation>
    <scope>NUCLEOTIDE SEQUENCE [LARGE SCALE GENOMIC DNA]</scope>
    <source>
        <strain evidence="3 4">S-12</strain>
    </source>
</reference>
<evidence type="ECO:0000313" key="4">
    <source>
        <dbReference type="Proteomes" id="UP000237889"/>
    </source>
</evidence>
<dbReference type="InterPro" id="IPR023577">
    <property type="entry name" value="CYTH_domain"/>
</dbReference>
<feature type="active site" description="Proton acceptor" evidence="1">
    <location>
        <position position="29"/>
    </location>
</feature>
<name>A0A2S0ND91_9HYPH</name>
<dbReference type="Pfam" id="PF01928">
    <property type="entry name" value="CYTH"/>
    <property type="match status" value="1"/>
</dbReference>
<dbReference type="CDD" id="cd07891">
    <property type="entry name" value="CYTH-like_CthTTM-like_1"/>
    <property type="match status" value="1"/>
</dbReference>
<dbReference type="SUPFAM" id="SSF55154">
    <property type="entry name" value="CYTH-like phosphatases"/>
    <property type="match status" value="1"/>
</dbReference>
<dbReference type="PANTHER" id="PTHR40114:SF1">
    <property type="entry name" value="SLR0698 PROTEIN"/>
    <property type="match status" value="1"/>
</dbReference>
<evidence type="ECO:0000256" key="1">
    <source>
        <dbReference type="PIRSR" id="PIRSR016487-1"/>
    </source>
</evidence>
<keyword evidence="4" id="KW-1185">Reference proteome</keyword>
<dbReference type="RefSeq" id="WP_106749242.1">
    <property type="nucleotide sequence ID" value="NZ_CP027668.1"/>
</dbReference>
<dbReference type="InterPro" id="IPR012042">
    <property type="entry name" value="NeuTTM/CthTTM-like"/>
</dbReference>